<accession>A0A8R1YQQ3</accession>
<organism evidence="2 3">
    <name type="scientific">Pristionchus pacificus</name>
    <name type="common">Parasitic nematode worm</name>
    <dbReference type="NCBI Taxonomy" id="54126"/>
    <lineage>
        <taxon>Eukaryota</taxon>
        <taxon>Metazoa</taxon>
        <taxon>Ecdysozoa</taxon>
        <taxon>Nematoda</taxon>
        <taxon>Chromadorea</taxon>
        <taxon>Rhabditida</taxon>
        <taxon>Rhabditina</taxon>
        <taxon>Diplogasteromorpha</taxon>
        <taxon>Diplogasteroidea</taxon>
        <taxon>Neodiplogasteridae</taxon>
        <taxon>Pristionchus</taxon>
    </lineage>
</organism>
<name>A0A2A6BNG7_PRIPA</name>
<dbReference type="PANTHER" id="PTHR31751:SF42">
    <property type="entry name" value="PROTEIN CBG10204"/>
    <property type="match status" value="1"/>
</dbReference>
<protein>
    <submittedName>
        <fullName evidence="2">Uncharacterized protein</fullName>
    </submittedName>
</protein>
<dbReference type="OrthoDB" id="5982876at2759"/>
<dbReference type="EnsemblMetazoa" id="PPA35700.1">
    <property type="protein sequence ID" value="PPA35700.1"/>
    <property type="gene ID" value="WBGene00274069"/>
</dbReference>
<feature type="region of interest" description="Disordered" evidence="1">
    <location>
        <begin position="621"/>
        <end position="642"/>
    </location>
</feature>
<feature type="compositionally biased region" description="Acidic residues" evidence="1">
    <location>
        <begin position="625"/>
        <end position="642"/>
    </location>
</feature>
<dbReference type="AlphaFoldDB" id="A0A2A6BNG7"/>
<gene>
    <name evidence="2" type="primary">WBGene00274069</name>
</gene>
<reference evidence="3" key="1">
    <citation type="journal article" date="2008" name="Nat. Genet.">
        <title>The Pristionchus pacificus genome provides a unique perspective on nematode lifestyle and parasitism.</title>
        <authorList>
            <person name="Dieterich C."/>
            <person name="Clifton S.W."/>
            <person name="Schuster L.N."/>
            <person name="Chinwalla A."/>
            <person name="Delehaunty K."/>
            <person name="Dinkelacker I."/>
            <person name="Fulton L."/>
            <person name="Fulton R."/>
            <person name="Godfrey J."/>
            <person name="Minx P."/>
            <person name="Mitreva M."/>
            <person name="Roeseler W."/>
            <person name="Tian H."/>
            <person name="Witte H."/>
            <person name="Yang S.P."/>
            <person name="Wilson R.K."/>
            <person name="Sommer R.J."/>
        </authorList>
    </citation>
    <scope>NUCLEOTIDE SEQUENCE [LARGE SCALE GENOMIC DNA]</scope>
    <source>
        <strain evidence="3">PS312</strain>
    </source>
</reference>
<proteinExistence type="predicted"/>
<keyword evidence="3" id="KW-1185">Reference proteome</keyword>
<evidence type="ECO:0000313" key="2">
    <source>
        <dbReference type="EnsemblMetazoa" id="PPA35700.1"/>
    </source>
</evidence>
<accession>A0A2A6BNG7</accession>
<feature type="region of interest" description="Disordered" evidence="1">
    <location>
        <begin position="85"/>
        <end position="113"/>
    </location>
</feature>
<sequence length="642" mass="73433">MLKQRVRKCARCGSSSLGSRVFPANSKIAHQRVWVASLGLDAVSSKRELESIRDRIEAKEDIRWCPIHFDEHGAPKAAQIRSLDGDDVQEDSSYRPQLSSQSSQIEEDEEEIEEEEEKTAADFFLVAKANLEPLFRRCQDCGGLIDPISMEWIQIASALSVKFQCTECKVHFRWDSQSKKGTGKSQVFQLNQELPIAAFVTGTPFPRLLECCEVLGIATPKERTMRNAIRFYGSPAIDRVYEEWETDARVTSKAFAPAEGVVLALDGQYDSPGWCASNCKVSAIDTSLGLIVGAASLSSKDPGIDGKSVSMESRGTETVLEQLIDDGFTVRMRVTDSNSMVDKRLRENPKLKDIEAQRDFWHVQKPLRKKWWKGMKMESCPTLAKWYKSFFNHLYHINSKYPKREDRPLALEYVRSFVKHCTGKHKWKKDEEFKLVDKCTHTVSRGLRKGPKRKIGGRNQKSLKECIKEDSEEYKLIYAMLFDEQFAKVFLACSAEAGTALCESFHSMSLLYSPKRFHCSAHYFNRKMKMSVMHHNSLVFGKIIGERVEVGDCLLPRKGRVAISVKRKMSKGTHPWRTEIIGQSWKLRDEYESNRFLKRIGAPDDDIFDVLMVEYGKMLRGEEGGHDEDEEYEWDSDISEEM</sequence>
<dbReference type="Proteomes" id="UP000005239">
    <property type="component" value="Unassembled WGS sequence"/>
</dbReference>
<dbReference type="PANTHER" id="PTHR31751">
    <property type="entry name" value="SI:CH211-108C17.2-RELATED-RELATED"/>
    <property type="match status" value="1"/>
</dbReference>
<evidence type="ECO:0000313" key="3">
    <source>
        <dbReference type="Proteomes" id="UP000005239"/>
    </source>
</evidence>
<feature type="compositionally biased region" description="Low complexity" evidence="1">
    <location>
        <begin position="94"/>
        <end position="104"/>
    </location>
</feature>
<evidence type="ECO:0000256" key="1">
    <source>
        <dbReference type="SAM" id="MobiDB-lite"/>
    </source>
</evidence>
<reference evidence="2" key="2">
    <citation type="submission" date="2022-06" db="UniProtKB">
        <authorList>
            <consortium name="EnsemblMetazoa"/>
        </authorList>
    </citation>
    <scope>IDENTIFICATION</scope>
    <source>
        <strain evidence="2">PS312</strain>
    </source>
</reference>